<sequence length="160" mass="18403">MDKVQTIQTEVEELLGKMISEFTVDVREENGMFQVIIKTQNDAPTVIGRHGETIRAVQKILEVILYKKFNEPVSILVNVNDYREKQKERLEAVAVETAEKTMSAKEPTYIRGLSSFERKMVHEYVTANYPDLITYSVGDGRDRRLVVDLKGNEPKKQPEE</sequence>
<proteinExistence type="predicted"/>
<dbReference type="PANTHER" id="PTHR35800">
    <property type="entry name" value="PROTEIN JAG"/>
    <property type="match status" value="1"/>
</dbReference>
<dbReference type="EMBL" id="PEZG01000061">
    <property type="protein sequence ID" value="PIS15585.1"/>
    <property type="molecule type" value="Genomic_DNA"/>
</dbReference>
<accession>A0A2H0WSK1</accession>
<dbReference type="InterPro" id="IPR015946">
    <property type="entry name" value="KH_dom-like_a/b"/>
</dbReference>
<dbReference type="InterPro" id="IPR001374">
    <property type="entry name" value="R3H_dom"/>
</dbReference>
<dbReference type="Gene3D" id="3.30.300.20">
    <property type="match status" value="1"/>
</dbReference>
<evidence type="ECO:0000259" key="1">
    <source>
        <dbReference type="PROSITE" id="PS51061"/>
    </source>
</evidence>
<name>A0A2H0WSK1_9BACT</name>
<protein>
    <recommendedName>
        <fullName evidence="1">R3H domain-containing protein</fullName>
    </recommendedName>
</protein>
<comment type="caution">
    <text evidence="2">The sequence shown here is derived from an EMBL/GenBank/DDBJ whole genome shotgun (WGS) entry which is preliminary data.</text>
</comment>
<dbReference type="InterPro" id="IPR036867">
    <property type="entry name" value="R3H_dom_sf"/>
</dbReference>
<evidence type="ECO:0000313" key="3">
    <source>
        <dbReference type="Proteomes" id="UP000231198"/>
    </source>
</evidence>
<dbReference type="CDD" id="cd02414">
    <property type="entry name" value="KH-II_Jag"/>
    <property type="match status" value="1"/>
</dbReference>
<dbReference type="Gene3D" id="3.30.1370.50">
    <property type="entry name" value="R3H-like domain"/>
    <property type="match status" value="1"/>
</dbReference>
<dbReference type="GO" id="GO:0003723">
    <property type="term" value="F:RNA binding"/>
    <property type="evidence" value="ECO:0007669"/>
    <property type="project" value="InterPro"/>
</dbReference>
<organism evidence="2 3">
    <name type="scientific">Candidatus Roizmanbacteria bacterium CG09_land_8_20_14_0_10_41_9</name>
    <dbReference type="NCBI Taxonomy" id="1974850"/>
    <lineage>
        <taxon>Bacteria</taxon>
        <taxon>Candidatus Roizmaniibacteriota</taxon>
    </lineage>
</organism>
<dbReference type="SUPFAM" id="SSF82708">
    <property type="entry name" value="R3H domain"/>
    <property type="match status" value="1"/>
</dbReference>
<dbReference type="Pfam" id="PF01424">
    <property type="entry name" value="R3H"/>
    <property type="match status" value="1"/>
</dbReference>
<evidence type="ECO:0000313" key="2">
    <source>
        <dbReference type="EMBL" id="PIS15585.1"/>
    </source>
</evidence>
<dbReference type="PANTHER" id="PTHR35800:SF1">
    <property type="entry name" value="RNA-BINDING PROTEIN KHPB"/>
    <property type="match status" value="1"/>
</dbReference>
<reference evidence="3" key="1">
    <citation type="submission" date="2017-09" db="EMBL/GenBank/DDBJ databases">
        <title>Depth-based differentiation of microbial function through sediment-hosted aquifers and enrichment of novel symbionts in the deep terrestrial subsurface.</title>
        <authorList>
            <person name="Probst A.J."/>
            <person name="Ladd B."/>
            <person name="Jarett J.K."/>
            <person name="Geller-Mcgrath D.E."/>
            <person name="Sieber C.M.K."/>
            <person name="Emerson J.B."/>
            <person name="Anantharaman K."/>
            <person name="Thomas B.C."/>
            <person name="Malmstrom R."/>
            <person name="Stieglmeier M."/>
            <person name="Klingl A."/>
            <person name="Woyke T."/>
            <person name="Ryan C.M."/>
            <person name="Banfield J.F."/>
        </authorList>
    </citation>
    <scope>NUCLEOTIDE SEQUENCE [LARGE SCALE GENOMIC DNA]</scope>
</reference>
<dbReference type="InterPro" id="IPR038008">
    <property type="entry name" value="Jag_KH"/>
</dbReference>
<dbReference type="PROSITE" id="PS51061">
    <property type="entry name" value="R3H"/>
    <property type="match status" value="1"/>
</dbReference>
<dbReference type="InterPro" id="IPR039247">
    <property type="entry name" value="KhpB"/>
</dbReference>
<feature type="domain" description="R3H" evidence="1">
    <location>
        <begin position="84"/>
        <end position="151"/>
    </location>
</feature>
<gene>
    <name evidence="2" type="ORF">COT62_02915</name>
</gene>
<dbReference type="SMART" id="SM00393">
    <property type="entry name" value="R3H"/>
    <property type="match status" value="1"/>
</dbReference>
<dbReference type="Proteomes" id="UP000231198">
    <property type="component" value="Unassembled WGS sequence"/>
</dbReference>
<dbReference type="AlphaFoldDB" id="A0A2H0WSK1"/>